<keyword evidence="6 11" id="KW-0378">Hydrolase</keyword>
<keyword evidence="8" id="KW-0520">NAD</keyword>
<dbReference type="EC" id="3.6.1.22" evidence="4"/>
<dbReference type="GO" id="GO:0046872">
    <property type="term" value="F:metal ion binding"/>
    <property type="evidence" value="ECO:0007669"/>
    <property type="project" value="UniProtKB-KW"/>
</dbReference>
<dbReference type="GO" id="GO:0019677">
    <property type="term" value="P:NAD+ catabolic process"/>
    <property type="evidence" value="ECO:0007669"/>
    <property type="project" value="TreeGrafter"/>
</dbReference>
<dbReference type="InterPro" id="IPR049734">
    <property type="entry name" value="NudC-like_C"/>
</dbReference>
<evidence type="ECO:0000256" key="3">
    <source>
        <dbReference type="ARBA" id="ARBA00009595"/>
    </source>
</evidence>
<dbReference type="InterPro" id="IPR015797">
    <property type="entry name" value="NUDIX_hydrolase-like_dom_sf"/>
</dbReference>
<evidence type="ECO:0000256" key="5">
    <source>
        <dbReference type="ARBA" id="ARBA00022723"/>
    </source>
</evidence>
<dbReference type="SUPFAM" id="SSF55811">
    <property type="entry name" value="Nudix"/>
    <property type="match status" value="1"/>
</dbReference>
<dbReference type="CDD" id="cd03429">
    <property type="entry name" value="NUDIX_NADH_pyrophosphatase_Nudt13"/>
    <property type="match status" value="1"/>
</dbReference>
<dbReference type="InterPro" id="IPR050241">
    <property type="entry name" value="NAD-cap_RNA_hydrolase_NudC"/>
</dbReference>
<dbReference type="Pfam" id="PF00293">
    <property type="entry name" value="NUDIX"/>
    <property type="match status" value="1"/>
</dbReference>
<comment type="cofactor">
    <cofactor evidence="2">
        <name>Zn(2+)</name>
        <dbReference type="ChEBI" id="CHEBI:29105"/>
    </cofactor>
</comment>
<evidence type="ECO:0000259" key="10">
    <source>
        <dbReference type="PROSITE" id="PS51462"/>
    </source>
</evidence>
<evidence type="ECO:0000256" key="1">
    <source>
        <dbReference type="ARBA" id="ARBA00001946"/>
    </source>
</evidence>
<accession>A0A934HVY0</accession>
<dbReference type="AlphaFoldDB" id="A0A934HVY0"/>
<dbReference type="GO" id="GO:0005829">
    <property type="term" value="C:cytosol"/>
    <property type="evidence" value="ECO:0007669"/>
    <property type="project" value="TreeGrafter"/>
</dbReference>
<dbReference type="InterPro" id="IPR015376">
    <property type="entry name" value="Znr_NADH_PPase"/>
</dbReference>
<comment type="catalytic activity">
    <reaction evidence="9">
        <text>a 5'-end NAD(+)-phospho-ribonucleoside in mRNA + H2O = a 5'-end phospho-adenosine-phospho-ribonucleoside in mRNA + beta-nicotinamide D-ribonucleotide + 2 H(+)</text>
        <dbReference type="Rhea" id="RHEA:60876"/>
        <dbReference type="Rhea" id="RHEA-COMP:15698"/>
        <dbReference type="Rhea" id="RHEA-COMP:15719"/>
        <dbReference type="ChEBI" id="CHEBI:14649"/>
        <dbReference type="ChEBI" id="CHEBI:15377"/>
        <dbReference type="ChEBI" id="CHEBI:15378"/>
        <dbReference type="ChEBI" id="CHEBI:144029"/>
        <dbReference type="ChEBI" id="CHEBI:144051"/>
    </reaction>
    <physiologicalReaction direction="left-to-right" evidence="9">
        <dbReference type="Rhea" id="RHEA:60877"/>
    </physiologicalReaction>
</comment>
<proteinExistence type="inferred from homology"/>
<dbReference type="GO" id="GO:0006742">
    <property type="term" value="P:NADP+ catabolic process"/>
    <property type="evidence" value="ECO:0007669"/>
    <property type="project" value="TreeGrafter"/>
</dbReference>
<keyword evidence="12" id="KW-1185">Reference proteome</keyword>
<dbReference type="Pfam" id="PF09297">
    <property type="entry name" value="Zn_ribbon_NUD"/>
    <property type="match status" value="1"/>
</dbReference>
<dbReference type="PROSITE" id="PS51462">
    <property type="entry name" value="NUDIX"/>
    <property type="match status" value="1"/>
</dbReference>
<keyword evidence="7" id="KW-0460">Magnesium</keyword>
<dbReference type="EMBL" id="JAEEGB010000003">
    <property type="protein sequence ID" value="MBI6871547.1"/>
    <property type="molecule type" value="Genomic_DNA"/>
</dbReference>
<protein>
    <recommendedName>
        <fullName evidence="4">NAD(+) diphosphatase</fullName>
        <ecNumber evidence="4">3.6.1.22</ecNumber>
    </recommendedName>
</protein>
<evidence type="ECO:0000313" key="11">
    <source>
        <dbReference type="EMBL" id="MBI6871547.1"/>
    </source>
</evidence>
<dbReference type="InterPro" id="IPR020084">
    <property type="entry name" value="NUDIX_hydrolase_CS"/>
</dbReference>
<dbReference type="PANTHER" id="PTHR42904">
    <property type="entry name" value="NUDIX HYDROLASE, NUDC SUBFAMILY"/>
    <property type="match status" value="1"/>
</dbReference>
<comment type="caution">
    <text evidence="11">The sequence shown here is derived from an EMBL/GenBank/DDBJ whole genome shotgun (WGS) entry which is preliminary data.</text>
</comment>
<dbReference type="Gene3D" id="3.90.79.10">
    <property type="entry name" value="Nucleoside Triphosphate Pyrophosphohydrolase"/>
    <property type="match status" value="1"/>
</dbReference>
<keyword evidence="5" id="KW-0479">Metal-binding</keyword>
<dbReference type="GO" id="GO:0035529">
    <property type="term" value="F:NADH pyrophosphatase activity"/>
    <property type="evidence" value="ECO:0007669"/>
    <property type="project" value="TreeGrafter"/>
</dbReference>
<gene>
    <name evidence="11" type="primary">nudC</name>
    <name evidence="11" type="ORF">I6U51_02355</name>
</gene>
<name>A0A934HVY0_9CLOT</name>
<dbReference type="Gene3D" id="3.90.79.20">
    <property type="match status" value="1"/>
</dbReference>
<evidence type="ECO:0000313" key="12">
    <source>
        <dbReference type="Proteomes" id="UP000622687"/>
    </source>
</evidence>
<evidence type="ECO:0000256" key="2">
    <source>
        <dbReference type="ARBA" id="ARBA00001947"/>
    </source>
</evidence>
<sequence length="235" mass="26608">MDSLKVSLINSDSFISEDNNEYIFGELDKQVRIVEPLQFIKFRSLIALLDIPLFNLASRALHLLNWNRTYKYCNKCGSPLMDKDDERAKVCPSCGLIVYPRISPAIITAVVKDNKLLLAHNVNFNKDVYSVIAGFVEPGESFEACVAREVFEEIGIQVKNVKYFGSQPWPFPDSLMVAFTCEYSSGEIKVDGIEISDADWYSVEELPKIPAKGSIARNLIEWFVDNHRSTKQQAT</sequence>
<dbReference type="Proteomes" id="UP000622687">
    <property type="component" value="Unassembled WGS sequence"/>
</dbReference>
<comment type="similarity">
    <text evidence="3">Belongs to the Nudix hydrolase family. NudC subfamily.</text>
</comment>
<comment type="cofactor">
    <cofactor evidence="1">
        <name>Mg(2+)</name>
        <dbReference type="ChEBI" id="CHEBI:18420"/>
    </cofactor>
</comment>
<evidence type="ECO:0000256" key="8">
    <source>
        <dbReference type="ARBA" id="ARBA00023027"/>
    </source>
</evidence>
<feature type="domain" description="Nudix hydrolase" evidence="10">
    <location>
        <begin position="100"/>
        <end position="223"/>
    </location>
</feature>
<evidence type="ECO:0000256" key="9">
    <source>
        <dbReference type="ARBA" id="ARBA00023679"/>
    </source>
</evidence>
<dbReference type="NCBIfam" id="NF001299">
    <property type="entry name" value="PRK00241.1"/>
    <property type="match status" value="1"/>
</dbReference>
<dbReference type="PANTHER" id="PTHR42904:SF6">
    <property type="entry name" value="NAD-CAPPED RNA HYDROLASE NUDT12"/>
    <property type="match status" value="1"/>
</dbReference>
<evidence type="ECO:0000256" key="7">
    <source>
        <dbReference type="ARBA" id="ARBA00022842"/>
    </source>
</evidence>
<organism evidence="11 12">
    <name type="scientific">Clostridium aciditolerans</name>
    <dbReference type="NCBI Taxonomy" id="339861"/>
    <lineage>
        <taxon>Bacteria</taxon>
        <taxon>Bacillati</taxon>
        <taxon>Bacillota</taxon>
        <taxon>Clostridia</taxon>
        <taxon>Eubacteriales</taxon>
        <taxon>Clostridiaceae</taxon>
        <taxon>Clostridium</taxon>
    </lineage>
</organism>
<evidence type="ECO:0000256" key="6">
    <source>
        <dbReference type="ARBA" id="ARBA00022801"/>
    </source>
</evidence>
<evidence type="ECO:0000256" key="4">
    <source>
        <dbReference type="ARBA" id="ARBA00012381"/>
    </source>
</evidence>
<dbReference type="PROSITE" id="PS00893">
    <property type="entry name" value="NUDIX_BOX"/>
    <property type="match status" value="1"/>
</dbReference>
<reference evidence="11" key="1">
    <citation type="submission" date="2020-12" db="EMBL/GenBank/DDBJ databases">
        <title>Clostridium thailandense sp. nov., a novel acetogenic bacterium isolated from peat land soil in Thailand.</title>
        <authorList>
            <person name="Chaikitkaew S."/>
            <person name="Birkeland N.K."/>
        </authorList>
    </citation>
    <scope>NUCLEOTIDE SEQUENCE</scope>
    <source>
        <strain evidence="11">DSM 17425</strain>
    </source>
</reference>
<dbReference type="InterPro" id="IPR000086">
    <property type="entry name" value="NUDIX_hydrolase_dom"/>
</dbReference>